<protein>
    <submittedName>
        <fullName evidence="2">Uncharacterized protein</fullName>
    </submittedName>
</protein>
<evidence type="ECO:0000313" key="3">
    <source>
        <dbReference type="Proteomes" id="UP000294814"/>
    </source>
</evidence>
<comment type="caution">
    <text evidence="2">The sequence shown here is derived from an EMBL/GenBank/DDBJ whole genome shotgun (WGS) entry which is preliminary data.</text>
</comment>
<keyword evidence="1" id="KW-0472">Membrane</keyword>
<dbReference type="Proteomes" id="UP000294814">
    <property type="component" value="Unassembled WGS sequence"/>
</dbReference>
<dbReference type="RefSeq" id="WP_131914477.1">
    <property type="nucleotide sequence ID" value="NZ_SMLG01000001.1"/>
</dbReference>
<dbReference type="OrthoDB" id="1436599at2"/>
<gene>
    <name evidence="2" type="ORF">E0I26_00115</name>
</gene>
<evidence type="ECO:0000256" key="1">
    <source>
        <dbReference type="SAM" id="Phobius"/>
    </source>
</evidence>
<reference evidence="2 3" key="1">
    <citation type="submission" date="2019-03" db="EMBL/GenBank/DDBJ databases">
        <title>Novel species of Flavobacterium.</title>
        <authorList>
            <person name="Liu Q."/>
            <person name="Xin Y.-H."/>
        </authorList>
    </citation>
    <scope>NUCLEOTIDE SEQUENCE [LARGE SCALE GENOMIC DNA]</scope>
    <source>
        <strain evidence="2 3">LB3P52</strain>
    </source>
</reference>
<dbReference type="AlphaFoldDB" id="A0A4R5FCK3"/>
<dbReference type="EMBL" id="SMLG01000001">
    <property type="protein sequence ID" value="TDE46525.1"/>
    <property type="molecule type" value="Genomic_DNA"/>
</dbReference>
<proteinExistence type="predicted"/>
<keyword evidence="3" id="KW-1185">Reference proteome</keyword>
<feature type="transmembrane region" description="Helical" evidence="1">
    <location>
        <begin position="12"/>
        <end position="30"/>
    </location>
</feature>
<evidence type="ECO:0000313" key="2">
    <source>
        <dbReference type="EMBL" id="TDE46525.1"/>
    </source>
</evidence>
<sequence length="173" mass="20531">MDINVREKLNGIFGCLFAGIFFLGFIILYVGIDGNLLFVAIGTVILLPFLVWFFLLNLKEKKFDTEKKAEIQKLKKYGEKIIVNLENIKINSNSWRQEVRKTSKYEDEVSHVDINYNLIEMKVPYRSEFINYNFHIDMDTTKLKMHFAIKRETILYVDLKDKNKNYLDLEFLN</sequence>
<accession>A0A4R5FCK3</accession>
<name>A0A4R5FCK3_9FLAO</name>
<feature type="transmembrane region" description="Helical" evidence="1">
    <location>
        <begin position="36"/>
        <end position="58"/>
    </location>
</feature>
<organism evidence="2 3">
    <name type="scientific">Flavobacterium rhamnosiphilum</name>
    <dbReference type="NCBI Taxonomy" id="2541724"/>
    <lineage>
        <taxon>Bacteria</taxon>
        <taxon>Pseudomonadati</taxon>
        <taxon>Bacteroidota</taxon>
        <taxon>Flavobacteriia</taxon>
        <taxon>Flavobacteriales</taxon>
        <taxon>Flavobacteriaceae</taxon>
        <taxon>Flavobacterium</taxon>
    </lineage>
</organism>
<keyword evidence="1" id="KW-1133">Transmembrane helix</keyword>
<keyword evidence="1" id="KW-0812">Transmembrane</keyword>